<dbReference type="RefSeq" id="WP_144255164.1">
    <property type="nucleotide sequence ID" value="NZ_VJZT01000002.1"/>
</dbReference>
<gene>
    <name evidence="2" type="ORF">FNW21_02480</name>
</gene>
<sequence length="358" mass="39091">MKKITRFVITVVLFLSPVIAFSQISTNTGGAANVLPNSPTTNANVGIGTNTPKSKLDVEGGVSIGTNYSGSFVSPANGLIVEGNIGIGTTLPLGVLDVKGGLSDGQIFTSAVDSYLKSTILNIGSIRDTQNGTRLLTFFDIPSSNLNPKSQFVFKIEDRANMNRFKISAMVGDYSDLELNNATQQTYFRVSSNGGDFSYLEMPKADSHFVIGGSQAWPIVHKFWVKAGSSKFEGDVFVDTNIGIGTANFVDGTDTYRLSVKGKIRAEEIKVYTTWADYVFNKGYKLPSLKEVESYIATNGHLQNVPSEKEITEKGLELGEMAKIQQEKIEELTLYLIQQNKDIEVLKAQVKLLLENKQ</sequence>
<protein>
    <submittedName>
        <fullName evidence="2">SlyX family protein</fullName>
    </submittedName>
</protein>
<dbReference type="AlphaFoldDB" id="A0A553EAQ5"/>
<proteinExistence type="predicted"/>
<evidence type="ECO:0000256" key="1">
    <source>
        <dbReference type="SAM" id="SignalP"/>
    </source>
</evidence>
<dbReference type="OrthoDB" id="9808753at2"/>
<dbReference type="EMBL" id="VJZT01000002">
    <property type="protein sequence ID" value="TRX42154.1"/>
    <property type="molecule type" value="Genomic_DNA"/>
</dbReference>
<keyword evidence="1" id="KW-0732">Signal</keyword>
<accession>A0A553EAQ5</accession>
<dbReference type="Proteomes" id="UP000316371">
    <property type="component" value="Unassembled WGS sequence"/>
</dbReference>
<feature type="chain" id="PRO_5021704808" evidence="1">
    <location>
        <begin position="23"/>
        <end position="358"/>
    </location>
</feature>
<evidence type="ECO:0000313" key="2">
    <source>
        <dbReference type="EMBL" id="TRX42154.1"/>
    </source>
</evidence>
<feature type="signal peptide" evidence="1">
    <location>
        <begin position="1"/>
        <end position="22"/>
    </location>
</feature>
<reference evidence="2 3" key="1">
    <citation type="submission" date="2019-07" db="EMBL/GenBank/DDBJ databases">
        <title>Novel species of Flavobacterium.</title>
        <authorList>
            <person name="Liu Q."/>
            <person name="Xin Y.-H."/>
        </authorList>
    </citation>
    <scope>NUCLEOTIDE SEQUENCE [LARGE SCALE GENOMIC DNA]</scope>
    <source>
        <strain evidence="2 3">LB1R34</strain>
    </source>
</reference>
<organism evidence="2 3">
    <name type="scientific">Flavobacterium restrictum</name>
    <dbReference type="NCBI Taxonomy" id="2594428"/>
    <lineage>
        <taxon>Bacteria</taxon>
        <taxon>Pseudomonadati</taxon>
        <taxon>Bacteroidota</taxon>
        <taxon>Flavobacteriia</taxon>
        <taxon>Flavobacteriales</taxon>
        <taxon>Flavobacteriaceae</taxon>
        <taxon>Flavobacterium</taxon>
    </lineage>
</organism>
<evidence type="ECO:0000313" key="3">
    <source>
        <dbReference type="Proteomes" id="UP000316371"/>
    </source>
</evidence>
<name>A0A553EAQ5_9FLAO</name>
<keyword evidence="3" id="KW-1185">Reference proteome</keyword>
<comment type="caution">
    <text evidence="2">The sequence shown here is derived from an EMBL/GenBank/DDBJ whole genome shotgun (WGS) entry which is preliminary data.</text>
</comment>